<dbReference type="PANTHER" id="PTHR44329:SF298">
    <property type="entry name" value="MIXED LINEAGE KINASE DOMAIN-LIKE PROTEIN"/>
    <property type="match status" value="1"/>
</dbReference>
<organism evidence="7 8">
    <name type="scientific">Tritrichomonas foetus</name>
    <dbReference type="NCBI Taxonomy" id="1144522"/>
    <lineage>
        <taxon>Eukaryota</taxon>
        <taxon>Metamonada</taxon>
        <taxon>Parabasalia</taxon>
        <taxon>Tritrichomonadida</taxon>
        <taxon>Tritrichomonadidae</taxon>
        <taxon>Tritrichomonas</taxon>
    </lineage>
</organism>
<comment type="similarity">
    <text evidence="5">Belongs to the protein kinase superfamily.</text>
</comment>
<dbReference type="InterPro" id="IPR000719">
    <property type="entry name" value="Prot_kinase_dom"/>
</dbReference>
<feature type="binding site" evidence="4">
    <location>
        <position position="54"/>
    </location>
    <ligand>
        <name>ATP</name>
        <dbReference type="ChEBI" id="CHEBI:30616"/>
    </ligand>
</feature>
<reference evidence="7" key="1">
    <citation type="submission" date="2016-10" db="EMBL/GenBank/DDBJ databases">
        <authorList>
            <person name="Benchimol M."/>
            <person name="Almeida L.G."/>
            <person name="Vasconcelos A.T."/>
            <person name="Perreira-Neves A."/>
            <person name="Rosa I.A."/>
            <person name="Tasca T."/>
            <person name="Bogo M.R."/>
            <person name="de Souza W."/>
        </authorList>
    </citation>
    <scope>NUCLEOTIDE SEQUENCE [LARGE SCALE GENOMIC DNA]</scope>
    <source>
        <strain evidence="7">K</strain>
    </source>
</reference>
<dbReference type="SUPFAM" id="SSF56112">
    <property type="entry name" value="Protein kinase-like (PK-like)"/>
    <property type="match status" value="1"/>
</dbReference>
<proteinExistence type="inferred from homology"/>
<dbReference type="EMBL" id="MLAK01001054">
    <property type="protein sequence ID" value="OHS98450.1"/>
    <property type="molecule type" value="Genomic_DNA"/>
</dbReference>
<evidence type="ECO:0000256" key="1">
    <source>
        <dbReference type="ARBA" id="ARBA00022527"/>
    </source>
</evidence>
<keyword evidence="2 4" id="KW-0547">Nucleotide-binding</keyword>
<dbReference type="PROSITE" id="PS50011">
    <property type="entry name" value="PROTEIN_KINASE_DOM"/>
    <property type="match status" value="1"/>
</dbReference>
<keyword evidence="1 5" id="KW-0723">Serine/threonine-protein kinase</keyword>
<dbReference type="AlphaFoldDB" id="A0A1J4JH20"/>
<dbReference type="InterPro" id="IPR001245">
    <property type="entry name" value="Ser-Thr/Tyr_kinase_cat_dom"/>
</dbReference>
<name>A0A1J4JH20_9EUKA</name>
<keyword evidence="7" id="KW-0808">Transferase</keyword>
<evidence type="ECO:0000256" key="2">
    <source>
        <dbReference type="ARBA" id="ARBA00022741"/>
    </source>
</evidence>
<dbReference type="CDD" id="cd13999">
    <property type="entry name" value="STKc_MAP3K-like"/>
    <property type="match status" value="1"/>
</dbReference>
<accession>A0A1J4JH20</accession>
<feature type="domain" description="Protein kinase" evidence="6">
    <location>
        <begin position="24"/>
        <end position="274"/>
    </location>
</feature>
<dbReference type="GO" id="GO:0005524">
    <property type="term" value="F:ATP binding"/>
    <property type="evidence" value="ECO:0007669"/>
    <property type="project" value="UniProtKB-UniRule"/>
</dbReference>
<gene>
    <name evidence="7" type="primary">HT1</name>
    <name evidence="7" type="ORF">TRFO_35112</name>
</gene>
<dbReference type="PROSITE" id="PS00107">
    <property type="entry name" value="PROTEIN_KINASE_ATP"/>
    <property type="match status" value="1"/>
</dbReference>
<dbReference type="PROSITE" id="PS00108">
    <property type="entry name" value="PROTEIN_KINASE_ST"/>
    <property type="match status" value="1"/>
</dbReference>
<evidence type="ECO:0000313" key="8">
    <source>
        <dbReference type="Proteomes" id="UP000179807"/>
    </source>
</evidence>
<dbReference type="Proteomes" id="UP000179807">
    <property type="component" value="Unassembled WGS sequence"/>
</dbReference>
<dbReference type="GeneID" id="94844772"/>
<dbReference type="VEuPathDB" id="TrichDB:TRFO_35112"/>
<dbReference type="SMART" id="SM00220">
    <property type="entry name" value="S_TKc"/>
    <property type="match status" value="1"/>
</dbReference>
<keyword evidence="3 4" id="KW-0067">ATP-binding</keyword>
<protein>
    <submittedName>
        <fullName evidence="7">Serine/threonine-protein kinase HT1</fullName>
    </submittedName>
</protein>
<dbReference type="GO" id="GO:0004674">
    <property type="term" value="F:protein serine/threonine kinase activity"/>
    <property type="evidence" value="ECO:0007669"/>
    <property type="project" value="UniProtKB-KW"/>
</dbReference>
<evidence type="ECO:0000256" key="3">
    <source>
        <dbReference type="ARBA" id="ARBA00022840"/>
    </source>
</evidence>
<dbReference type="InterPro" id="IPR017441">
    <property type="entry name" value="Protein_kinase_ATP_BS"/>
</dbReference>
<dbReference type="PANTHER" id="PTHR44329">
    <property type="entry name" value="SERINE/THREONINE-PROTEIN KINASE TNNI3K-RELATED"/>
    <property type="match status" value="1"/>
</dbReference>
<dbReference type="Pfam" id="PF07714">
    <property type="entry name" value="PK_Tyr_Ser-Thr"/>
    <property type="match status" value="1"/>
</dbReference>
<dbReference type="PRINTS" id="PR00109">
    <property type="entry name" value="TYRKINASE"/>
</dbReference>
<dbReference type="InterPro" id="IPR011009">
    <property type="entry name" value="Kinase-like_dom_sf"/>
</dbReference>
<evidence type="ECO:0000259" key="6">
    <source>
        <dbReference type="PROSITE" id="PS50011"/>
    </source>
</evidence>
<dbReference type="Gene3D" id="1.10.510.10">
    <property type="entry name" value="Transferase(Phosphotransferase) domain 1"/>
    <property type="match status" value="1"/>
</dbReference>
<dbReference type="OrthoDB" id="4062651at2759"/>
<sequence length="367" mass="41846">MNNLFLFQTPPVDKTKYVLTLDKLKFEGVIGNGAFGEVSIGIHQPTGLKVAIKKLHSIDDNQRNKELYQREVDCLANLKHRFLLPFVGYTEVPPYCIVTKYIPNGSLYNALHSNTINLDPTDLTLIAYGISAGMQYLHSHKIIHRDLKTQNVLIDENNLPVIADFGSSRKQETSRAMTGLFGTTHYMAPEFIQGEEYNEKVDVYSFGLILWEMLTKKVPFSGLESAQVIYTVVIQQSRPPIPSKTPPNLAKLIECCWSPNANERPSFERITPLFENGTVEFPDCDRQKFNNVYNTFSPQLKLTRRHSNSNLLLNMPMDEIVNNIRMSRDDRNIKSFTNLLPQSYSSNLIQKANELLFSLNESYSKSK</sequence>
<dbReference type="InterPro" id="IPR008271">
    <property type="entry name" value="Ser/Thr_kinase_AS"/>
</dbReference>
<keyword evidence="7" id="KW-0418">Kinase</keyword>
<dbReference type="Gene3D" id="3.30.200.20">
    <property type="entry name" value="Phosphorylase Kinase, domain 1"/>
    <property type="match status" value="1"/>
</dbReference>
<dbReference type="RefSeq" id="XP_068351587.1">
    <property type="nucleotide sequence ID" value="XM_068510068.1"/>
</dbReference>
<evidence type="ECO:0000256" key="5">
    <source>
        <dbReference type="RuleBase" id="RU000304"/>
    </source>
</evidence>
<keyword evidence="8" id="KW-1185">Reference proteome</keyword>
<dbReference type="InterPro" id="IPR051681">
    <property type="entry name" value="Ser/Thr_Kinases-Pseudokinases"/>
</dbReference>
<evidence type="ECO:0000256" key="4">
    <source>
        <dbReference type="PROSITE-ProRule" id="PRU10141"/>
    </source>
</evidence>
<comment type="caution">
    <text evidence="7">The sequence shown here is derived from an EMBL/GenBank/DDBJ whole genome shotgun (WGS) entry which is preliminary data.</text>
</comment>
<evidence type="ECO:0000313" key="7">
    <source>
        <dbReference type="EMBL" id="OHS98450.1"/>
    </source>
</evidence>